<evidence type="ECO:0000313" key="3">
    <source>
        <dbReference type="Proteomes" id="UP000323824"/>
    </source>
</evidence>
<protein>
    <submittedName>
        <fullName evidence="2">DUF115 domain-containing protein</fullName>
    </submittedName>
</protein>
<dbReference type="PANTHER" id="PTHR41786">
    <property type="entry name" value="MOTILITY ACCESSORY FACTOR MAF"/>
    <property type="match status" value="1"/>
</dbReference>
<evidence type="ECO:0000259" key="1">
    <source>
        <dbReference type="Pfam" id="PF01973"/>
    </source>
</evidence>
<dbReference type="RefSeq" id="WP_149566460.1">
    <property type="nucleotide sequence ID" value="NZ_CP035807.1"/>
</dbReference>
<proteinExistence type="predicted"/>
<gene>
    <name evidence="2" type="ORF">EW093_00270</name>
</gene>
<evidence type="ECO:0000313" key="2">
    <source>
        <dbReference type="EMBL" id="QEN03200.1"/>
    </source>
</evidence>
<reference evidence="2 3" key="2">
    <citation type="submission" date="2019-09" db="EMBL/GenBank/DDBJ databases">
        <title>Complete Genome Sequence and Methylome Analysis of free living Spirochaetas.</title>
        <authorList>
            <person name="Leshcheva N."/>
            <person name="Mikheeva N."/>
        </authorList>
    </citation>
    <scope>NUCLEOTIDE SEQUENCE [LARGE SCALE GENOMIC DNA]</scope>
    <source>
        <strain evidence="2 3">P</strain>
    </source>
</reference>
<feature type="domain" description="6-hydroxymethylpterin diphosphokinase MptE-like" evidence="1">
    <location>
        <begin position="161"/>
        <end position="329"/>
    </location>
</feature>
<sequence length="518" mass="59313">MDEKPLLIETGKGLSLKYKNKFLYSKFDPTKQPRLIIESLELDDKCIYLMPSPLLFYGYDLLKNKLPESSIIVNIEVDPNLLNLTNRPEEIHPISNGFDFLNIISKIDLSKFKRCKLVTLNGGYTLYKTAYDRFFNILINQQHNYWKNRYTLTQMGQLWIKNCLKNLKDIEKAQPFSNLKTDKPVVVIGAGESTEQTLSLLKDIREKIFLLCVDTALQILLEVNITPDAVVALEGQFFNLPDFYGAKDKKIDIIYDLSSYPAVLRNLSGNRYITITNFSNSLLLEKIKKLNPDQDFIPPLGSVGITAIYIAMQITENSIFLSGLDFSYKLGKTHSKGTPYHLSTLIKMNKINSGYNFGSCLKRGTFAKKNKSHNDETTDPILYEYSKHAEELLLGSNRVYDLTTTGMTLGVQHADKAIVYNEINKKKAPLINNYNSNIKQLNYGDLYRDEVNKILFAFKKLKSYLNGSTSIEKAIESLTDISYLFEHYPETEPIKIITEVSIKRLYFTISRYIRSLGI</sequence>
<dbReference type="PANTHER" id="PTHR41786:SF1">
    <property type="entry name" value="6-HYDROXYMETHYLPTERIN DIPHOSPHOKINASE MPTE-LIKE DOMAIN-CONTAINING PROTEIN"/>
    <property type="match status" value="1"/>
</dbReference>
<reference evidence="2 3" key="1">
    <citation type="submission" date="2019-02" db="EMBL/GenBank/DDBJ databases">
        <authorList>
            <person name="Fomenkov A."/>
            <person name="Dubinina G."/>
            <person name="Grabovich M."/>
            <person name="Vincze T."/>
            <person name="Roberts R.J."/>
        </authorList>
    </citation>
    <scope>NUCLEOTIDE SEQUENCE [LARGE SCALE GENOMIC DNA]</scope>
    <source>
        <strain evidence="2 3">P</strain>
    </source>
</reference>
<dbReference type="Proteomes" id="UP000323824">
    <property type="component" value="Chromosome"/>
</dbReference>
<dbReference type="OrthoDB" id="362850at2"/>
<dbReference type="InterPro" id="IPR002826">
    <property type="entry name" value="MptE-like"/>
</dbReference>
<dbReference type="KEGG" id="sper:EW093_00270"/>
<keyword evidence="3" id="KW-1185">Reference proteome</keyword>
<dbReference type="AlphaFoldDB" id="A0A5C1Q831"/>
<name>A0A5C1Q831_9SPIO</name>
<accession>A0A5C1Q831</accession>
<dbReference type="EMBL" id="CP035807">
    <property type="protein sequence ID" value="QEN03200.1"/>
    <property type="molecule type" value="Genomic_DNA"/>
</dbReference>
<dbReference type="Pfam" id="PF01973">
    <property type="entry name" value="MptE-like"/>
    <property type="match status" value="1"/>
</dbReference>
<organism evidence="2 3">
    <name type="scientific">Thiospirochaeta perfilievii</name>
    <dbReference type="NCBI Taxonomy" id="252967"/>
    <lineage>
        <taxon>Bacteria</taxon>
        <taxon>Pseudomonadati</taxon>
        <taxon>Spirochaetota</taxon>
        <taxon>Spirochaetia</taxon>
        <taxon>Spirochaetales</taxon>
        <taxon>Spirochaetaceae</taxon>
        <taxon>Thiospirochaeta</taxon>
    </lineage>
</organism>